<dbReference type="FunFam" id="2.20.28.20:FF:000001">
    <property type="entry name" value="Methionine--tRNA ligase"/>
    <property type="match status" value="1"/>
</dbReference>
<name>A0A084G4V6_PSEDA</name>
<dbReference type="InterPro" id="IPR023458">
    <property type="entry name" value="Met-tRNA_ligase_1"/>
</dbReference>
<dbReference type="PROSITE" id="PS00178">
    <property type="entry name" value="AA_TRNA_LIGASE_I"/>
    <property type="match status" value="1"/>
</dbReference>
<dbReference type="InterPro" id="IPR014758">
    <property type="entry name" value="Met-tRNA_synth"/>
</dbReference>
<dbReference type="InterPro" id="IPR015413">
    <property type="entry name" value="Methionyl/Leucyl_tRNA_Synth"/>
</dbReference>
<evidence type="ECO:0000256" key="14">
    <source>
        <dbReference type="RuleBase" id="RU363039"/>
    </source>
</evidence>
<evidence type="ECO:0000256" key="11">
    <source>
        <dbReference type="ARBA" id="ARBA00023146"/>
    </source>
</evidence>
<comment type="caution">
    <text evidence="18">The sequence shown here is derived from an EMBL/GenBank/DDBJ whole genome shotgun (WGS) entry which is preliminary data.</text>
</comment>
<reference evidence="18 19" key="1">
    <citation type="journal article" date="2014" name="Genome Announc.">
        <title>Draft genome sequence of the pathogenic fungus Scedosporium apiospermum.</title>
        <authorList>
            <person name="Vandeputte P."/>
            <person name="Ghamrawi S."/>
            <person name="Rechenmann M."/>
            <person name="Iltis A."/>
            <person name="Giraud S."/>
            <person name="Fleury M."/>
            <person name="Thornton C."/>
            <person name="Delhaes L."/>
            <person name="Meyer W."/>
            <person name="Papon N."/>
            <person name="Bouchara J.P."/>
        </authorList>
    </citation>
    <scope>NUCLEOTIDE SEQUENCE [LARGE SCALE GENOMIC DNA]</scope>
    <source>
        <strain evidence="18 19">IHEM 14462</strain>
    </source>
</reference>
<proteinExistence type="inferred from homology"/>
<dbReference type="OrthoDB" id="5844513at2759"/>
<evidence type="ECO:0000256" key="2">
    <source>
        <dbReference type="ARBA" id="ARBA00005594"/>
    </source>
</evidence>
<comment type="catalytic activity">
    <reaction evidence="13">
        <text>tRNA(Met) + L-methionine + ATP = L-methionyl-tRNA(Met) + AMP + diphosphate</text>
        <dbReference type="Rhea" id="RHEA:13481"/>
        <dbReference type="Rhea" id="RHEA-COMP:9667"/>
        <dbReference type="Rhea" id="RHEA-COMP:9698"/>
        <dbReference type="ChEBI" id="CHEBI:30616"/>
        <dbReference type="ChEBI" id="CHEBI:33019"/>
        <dbReference type="ChEBI" id="CHEBI:57844"/>
        <dbReference type="ChEBI" id="CHEBI:78442"/>
        <dbReference type="ChEBI" id="CHEBI:78530"/>
        <dbReference type="ChEBI" id="CHEBI:456215"/>
        <dbReference type="EC" id="6.1.1.10"/>
    </reaction>
</comment>
<evidence type="ECO:0000256" key="4">
    <source>
        <dbReference type="ARBA" id="ARBA00022490"/>
    </source>
</evidence>
<comment type="similarity">
    <text evidence="2 14">Belongs to the class-I aminoacyl-tRNA synthetase family.</text>
</comment>
<dbReference type="CDD" id="cd07957">
    <property type="entry name" value="Anticodon_Ia_Met"/>
    <property type="match status" value="1"/>
</dbReference>
<dbReference type="InterPro" id="IPR029038">
    <property type="entry name" value="MetRS_Zn"/>
</dbReference>
<accession>A0A084G4V6</accession>
<dbReference type="AlphaFoldDB" id="A0A084G4V6"/>
<evidence type="ECO:0000256" key="12">
    <source>
        <dbReference type="ARBA" id="ARBA00030904"/>
    </source>
</evidence>
<dbReference type="VEuPathDB" id="FungiDB:SAPIO_CDS5545"/>
<dbReference type="PANTHER" id="PTHR45765:SF1">
    <property type="entry name" value="METHIONINE--TRNA LIGASE, CYTOPLASMIC"/>
    <property type="match status" value="1"/>
</dbReference>
<dbReference type="KEGG" id="sapo:SAPIO_CDS5545"/>
<keyword evidence="9" id="KW-0694">RNA-binding</keyword>
<dbReference type="Pfam" id="PF09334">
    <property type="entry name" value="tRNA-synt_1g"/>
    <property type="match status" value="1"/>
</dbReference>
<evidence type="ECO:0000259" key="17">
    <source>
        <dbReference type="Pfam" id="PF19303"/>
    </source>
</evidence>
<dbReference type="OMA" id="YMRMAGH"/>
<gene>
    <name evidence="18" type="ORF">SAPIO_CDS5545</name>
</gene>
<keyword evidence="6 14" id="KW-0436">Ligase</keyword>
<keyword evidence="11 14" id="KW-0030">Aminoacyl-tRNA synthetase</keyword>
<evidence type="ECO:0000256" key="8">
    <source>
        <dbReference type="ARBA" id="ARBA00022840"/>
    </source>
</evidence>
<evidence type="ECO:0000256" key="9">
    <source>
        <dbReference type="ARBA" id="ARBA00022884"/>
    </source>
</evidence>
<dbReference type="SUPFAM" id="SSF52374">
    <property type="entry name" value="Nucleotidylyl transferase"/>
    <property type="match status" value="1"/>
</dbReference>
<dbReference type="InterPro" id="IPR014729">
    <property type="entry name" value="Rossmann-like_a/b/a_fold"/>
</dbReference>
<evidence type="ECO:0000256" key="6">
    <source>
        <dbReference type="ARBA" id="ARBA00022598"/>
    </source>
</evidence>
<dbReference type="GeneID" id="27724617"/>
<keyword evidence="19" id="KW-1185">Reference proteome</keyword>
<evidence type="ECO:0000256" key="1">
    <source>
        <dbReference type="ARBA" id="ARBA00004496"/>
    </source>
</evidence>
<evidence type="ECO:0000256" key="10">
    <source>
        <dbReference type="ARBA" id="ARBA00022917"/>
    </source>
</evidence>
<dbReference type="CDD" id="cd00814">
    <property type="entry name" value="MetRS_core"/>
    <property type="match status" value="1"/>
</dbReference>
<dbReference type="PANTHER" id="PTHR45765">
    <property type="entry name" value="METHIONINE--TRNA LIGASE"/>
    <property type="match status" value="1"/>
</dbReference>
<dbReference type="InterPro" id="IPR001412">
    <property type="entry name" value="aa-tRNA-synth_I_CS"/>
</dbReference>
<dbReference type="GO" id="GO:0006431">
    <property type="term" value="P:methionyl-tRNA aminoacylation"/>
    <property type="evidence" value="ECO:0007669"/>
    <property type="project" value="EnsemblFungi"/>
</dbReference>
<dbReference type="GO" id="GO:0017101">
    <property type="term" value="C:aminoacyl-tRNA synthetase multienzyme complex"/>
    <property type="evidence" value="ECO:0007669"/>
    <property type="project" value="TreeGrafter"/>
</dbReference>
<comment type="subcellular location">
    <subcellularLocation>
        <location evidence="1">Cytoplasm</location>
    </subcellularLocation>
</comment>
<dbReference type="GO" id="GO:0010494">
    <property type="term" value="C:cytoplasmic stress granule"/>
    <property type="evidence" value="ECO:0007669"/>
    <property type="project" value="EnsemblFungi"/>
</dbReference>
<evidence type="ECO:0000256" key="7">
    <source>
        <dbReference type="ARBA" id="ARBA00022741"/>
    </source>
</evidence>
<keyword evidence="5" id="KW-0820">tRNA-binding</keyword>
<dbReference type="Pfam" id="PF19303">
    <property type="entry name" value="Anticodon_3"/>
    <property type="match status" value="1"/>
</dbReference>
<dbReference type="GO" id="GO:0000049">
    <property type="term" value="F:tRNA binding"/>
    <property type="evidence" value="ECO:0007669"/>
    <property type="project" value="UniProtKB-KW"/>
</dbReference>
<evidence type="ECO:0000256" key="13">
    <source>
        <dbReference type="ARBA" id="ARBA00047364"/>
    </source>
</evidence>
<feature type="domain" description="Methionyl/Leucyl tRNA synthetase" evidence="16">
    <location>
        <begin position="21"/>
        <end position="411"/>
    </location>
</feature>
<keyword evidence="10 14" id="KW-0648">Protein biosynthesis</keyword>
<protein>
    <recommendedName>
        <fullName evidence="3">methionine--tRNA ligase</fullName>
        <ecNumber evidence="3">6.1.1.10</ecNumber>
    </recommendedName>
    <alternativeName>
        <fullName evidence="12">Methionyl-tRNA synthetase</fullName>
    </alternativeName>
</protein>
<dbReference type="Gene3D" id="1.10.730.10">
    <property type="entry name" value="Isoleucyl-tRNA Synthetase, Domain 1"/>
    <property type="match status" value="1"/>
</dbReference>
<dbReference type="InterPro" id="IPR041872">
    <property type="entry name" value="Anticodon_Met"/>
</dbReference>
<evidence type="ECO:0000256" key="15">
    <source>
        <dbReference type="SAM" id="MobiDB-lite"/>
    </source>
</evidence>
<dbReference type="EC" id="6.1.1.10" evidence="3"/>
<sequence length="638" mass="70810">MAEGAQTAKSPILPEPGRRNVLITSALPYVNNVPHLGNIIGSVLSADVFARYSRGRGHNTLYVCGTDEYGTTTEARALVEGVTPRELCDKYHKIHADIYKWFKISFDIFGRTTTEPQTVITQEIFLKLKENGFLEERNTTQLYCEHHHAFLADRFVEGECPKCGYGDARGDQCDGCGQLLDPLDLKKPRCKVEGSTPVTKDTNHIFFKLDKLQPEIEAFFQESSVKGAWSPNAKQITAAWLKQGLDGRSITRDMKWGTPVPLPGYEKKVIYPWFDACIGYVSITACYTDEWKKWWYNPDVQLYQFLGKDNVVFHSVIFPGSQIGTRDNWTKLHHLAATEYLTYEGGKFSKSRGIGVFGDSAQKTGVGPDVFRYYLLSHRPEAGDSEFNWDDFISCNNNLLLKNLGNFVSRVVKFVNGKNYSNVVPNYTEYQDATIDEFKAEINKLLAQYLEEMDAVKIKAGLATVLFISQAGNAFLQSHKLDNKLAENEPAKCGAVVGLALNLIHLLAAVLTPFMPDTAASILDQLKAEPILIPDTWTADSIKPGHEIGKAAYLFGNIKPEKGLEWRESFGGDEVKKAKEEAAAKKAKKKAAMKKPKGQKPKVDKSAEEAEAAALADATDEELAKKAAEVTLKAAPGA</sequence>
<dbReference type="RefSeq" id="XP_016642167.1">
    <property type="nucleotide sequence ID" value="XM_016787852.1"/>
</dbReference>
<dbReference type="Gene3D" id="3.40.50.620">
    <property type="entry name" value="HUPs"/>
    <property type="match status" value="1"/>
</dbReference>
<dbReference type="InterPro" id="IPR009080">
    <property type="entry name" value="tRNAsynth_Ia_anticodon-bd"/>
</dbReference>
<evidence type="ECO:0000259" key="16">
    <source>
        <dbReference type="Pfam" id="PF09334"/>
    </source>
</evidence>
<keyword evidence="7 14" id="KW-0547">Nucleotide-binding</keyword>
<evidence type="ECO:0000313" key="18">
    <source>
        <dbReference type="EMBL" id="KEZ42368.1"/>
    </source>
</evidence>
<dbReference type="InterPro" id="IPR033911">
    <property type="entry name" value="MetRS_core"/>
</dbReference>
<dbReference type="NCBIfam" id="TIGR00398">
    <property type="entry name" value="metG"/>
    <property type="match status" value="1"/>
</dbReference>
<dbReference type="GO" id="GO:1990825">
    <property type="term" value="F:sequence-specific mRNA binding"/>
    <property type="evidence" value="ECO:0007669"/>
    <property type="project" value="EnsemblFungi"/>
</dbReference>
<dbReference type="PRINTS" id="PR01041">
    <property type="entry name" value="TRNASYNTHMET"/>
</dbReference>
<evidence type="ECO:0000256" key="3">
    <source>
        <dbReference type="ARBA" id="ARBA00012838"/>
    </source>
</evidence>
<keyword evidence="8 14" id="KW-0067">ATP-binding</keyword>
<keyword evidence="4" id="KW-0963">Cytoplasm</keyword>
<dbReference type="EMBL" id="JOWA01000099">
    <property type="protein sequence ID" value="KEZ42368.1"/>
    <property type="molecule type" value="Genomic_DNA"/>
</dbReference>
<evidence type="ECO:0000256" key="5">
    <source>
        <dbReference type="ARBA" id="ARBA00022555"/>
    </source>
</evidence>
<dbReference type="GO" id="GO:0017102">
    <property type="term" value="C:methionyl glutamyl tRNA synthetase complex"/>
    <property type="evidence" value="ECO:0007669"/>
    <property type="project" value="EnsemblFungi"/>
</dbReference>
<dbReference type="FunFam" id="1.10.730.10:FF:000031">
    <property type="entry name" value="Putative Methionyl-tRNA synthetase"/>
    <property type="match status" value="1"/>
</dbReference>
<feature type="compositionally biased region" description="Basic residues" evidence="15">
    <location>
        <begin position="586"/>
        <end position="600"/>
    </location>
</feature>
<evidence type="ECO:0000313" key="19">
    <source>
        <dbReference type="Proteomes" id="UP000028545"/>
    </source>
</evidence>
<feature type="region of interest" description="Disordered" evidence="15">
    <location>
        <begin position="586"/>
        <end position="620"/>
    </location>
</feature>
<dbReference type="GO" id="GO:0005524">
    <property type="term" value="F:ATP binding"/>
    <property type="evidence" value="ECO:0007669"/>
    <property type="project" value="UniProtKB-KW"/>
</dbReference>
<dbReference type="GO" id="GO:0005829">
    <property type="term" value="C:cytosol"/>
    <property type="evidence" value="ECO:0007669"/>
    <property type="project" value="TreeGrafter"/>
</dbReference>
<dbReference type="Proteomes" id="UP000028545">
    <property type="component" value="Unassembled WGS sequence"/>
</dbReference>
<dbReference type="Gene3D" id="2.20.28.20">
    <property type="entry name" value="Methionyl-tRNA synthetase, Zn-domain"/>
    <property type="match status" value="1"/>
</dbReference>
<dbReference type="SUPFAM" id="SSF47323">
    <property type="entry name" value="Anticodon-binding domain of a subclass of class I aminoacyl-tRNA synthetases"/>
    <property type="match status" value="1"/>
</dbReference>
<organism evidence="18 19">
    <name type="scientific">Pseudallescheria apiosperma</name>
    <name type="common">Scedosporium apiospermum</name>
    <dbReference type="NCBI Taxonomy" id="563466"/>
    <lineage>
        <taxon>Eukaryota</taxon>
        <taxon>Fungi</taxon>
        <taxon>Dikarya</taxon>
        <taxon>Ascomycota</taxon>
        <taxon>Pezizomycotina</taxon>
        <taxon>Sordariomycetes</taxon>
        <taxon>Hypocreomycetidae</taxon>
        <taxon>Microascales</taxon>
        <taxon>Microascaceae</taxon>
        <taxon>Scedosporium</taxon>
    </lineage>
</organism>
<dbReference type="GO" id="GO:0004825">
    <property type="term" value="F:methionine-tRNA ligase activity"/>
    <property type="evidence" value="ECO:0007669"/>
    <property type="project" value="UniProtKB-EC"/>
</dbReference>
<dbReference type="SUPFAM" id="SSF57770">
    <property type="entry name" value="Methionyl-tRNA synthetase (MetRS), Zn-domain"/>
    <property type="match status" value="1"/>
</dbReference>
<feature type="domain" description="Methionyl-tRNA synthetase anticodon-binding" evidence="17">
    <location>
        <begin position="436"/>
        <end position="573"/>
    </location>
</feature>
<dbReference type="HOGENOM" id="CLU_009710_1_2_1"/>